<reference evidence="3 4" key="1">
    <citation type="submission" date="2019-08" db="EMBL/GenBank/DDBJ databases">
        <title>Genome of Phaeodactylibacter luteus.</title>
        <authorList>
            <person name="Bowman J.P."/>
        </authorList>
    </citation>
    <scope>NUCLEOTIDE SEQUENCE [LARGE SCALE GENOMIC DNA]</scope>
    <source>
        <strain evidence="3 4">KCTC 42180</strain>
    </source>
</reference>
<dbReference type="Gene3D" id="2.60.40.1120">
    <property type="entry name" value="Carboxypeptidase-like, regulatory domain"/>
    <property type="match status" value="1"/>
</dbReference>
<dbReference type="InterPro" id="IPR008969">
    <property type="entry name" value="CarboxyPept-like_regulatory"/>
</dbReference>
<name>A0A5C6RFY3_9BACT</name>
<comment type="caution">
    <text evidence="3">The sequence shown here is derived from an EMBL/GenBank/DDBJ whole genome shotgun (WGS) entry which is preliminary data.</text>
</comment>
<evidence type="ECO:0000259" key="2">
    <source>
        <dbReference type="Pfam" id="PF07715"/>
    </source>
</evidence>
<dbReference type="EMBL" id="VOOR01000113">
    <property type="protein sequence ID" value="TXB58103.1"/>
    <property type="molecule type" value="Genomic_DNA"/>
</dbReference>
<dbReference type="Proteomes" id="UP000321580">
    <property type="component" value="Unassembled WGS sequence"/>
</dbReference>
<sequence>MLILVRPYVPAQKEHECFRYTEMKRINSVVILLLFFVGAYGQITVRGFIKDASTKEPLVGANIFDAATQNGTTSNHVGYFIYDGSKAQNTDITVSYVGYEQQLITITAAADTLITIELMPLSLEEIVVRAENEKPFDTPVGLVNISIKELEKIPQFFGEKDILKSLQTLPGISNSVEGTSGLVVRGGSVDQNLILFDEATVYNPNHLLGFVSVVNSDALKDLKMYKGGFPAQYGGRLSSVLDLTMKEGDKNESHQKFSLGVISSKLFFEGPIKKEKSSYFLSARSSYLGLLLLPQKWSFNNGNSENFFNYWLYDLNGKLSFDLKKNAKLQISYYRSFDKWKAVEGSQERPNIGILTWMNNLASVRYSRPIKDRLFSNLLFGYSSFKLETSQNSPDVKTKLSSGINDFFFKGYLSTSINSVFDIRFGLQSIFHHFTPVSISSSLSRDDILNTANGFETAVFVENKVTLGKRLSVNGGLRYSVYAATDNFHLLPEPRLSFQYELSRRTSIEFAYAKMRQFIHLLSNGSSGLPNDVWVPVTKKIPPGAADHFSIALDNSFIHLDWSVEVFYKRSQNLADYRSGGSFLFSFENNWEDLIETGGKGEGYGAELFLKKSKGKWNGWLGYSLSWHNQKFDAFNQGNWYPFKYDRRHELELNCNYSFGEQKNKQLAFSWIFQSGIAITTPVAYYLNANEELVPLYTEKNNNRAPNYHRLDISYATSKTSKKGNLRTWNFGLYNAYNRKNPFFISFKNYPIHENPTDFQSPVIGQNNFTEQDTFLPILPYISYEINFK</sequence>
<dbReference type="OrthoDB" id="1111684at2"/>
<dbReference type="InterPro" id="IPR037066">
    <property type="entry name" value="Plug_dom_sf"/>
</dbReference>
<protein>
    <recommendedName>
        <fullName evidence="2">TonB-dependent receptor plug domain-containing protein</fullName>
    </recommendedName>
</protein>
<organism evidence="3 4">
    <name type="scientific">Phaeodactylibacter luteus</name>
    <dbReference type="NCBI Taxonomy" id="1564516"/>
    <lineage>
        <taxon>Bacteria</taxon>
        <taxon>Pseudomonadati</taxon>
        <taxon>Bacteroidota</taxon>
        <taxon>Saprospiria</taxon>
        <taxon>Saprospirales</taxon>
        <taxon>Haliscomenobacteraceae</taxon>
        <taxon>Phaeodactylibacter</taxon>
    </lineage>
</organism>
<feature type="domain" description="TonB-dependent receptor plug" evidence="2">
    <location>
        <begin position="150"/>
        <end position="236"/>
    </location>
</feature>
<evidence type="ECO:0000256" key="1">
    <source>
        <dbReference type="SAM" id="Phobius"/>
    </source>
</evidence>
<proteinExistence type="predicted"/>
<gene>
    <name evidence="3" type="ORF">FRY97_21615</name>
</gene>
<evidence type="ECO:0000313" key="4">
    <source>
        <dbReference type="Proteomes" id="UP000321580"/>
    </source>
</evidence>
<dbReference type="AlphaFoldDB" id="A0A5C6RFY3"/>
<keyword evidence="1" id="KW-1133">Transmembrane helix</keyword>
<keyword evidence="1" id="KW-0472">Membrane</keyword>
<dbReference type="Pfam" id="PF13715">
    <property type="entry name" value="CarbopepD_reg_2"/>
    <property type="match status" value="1"/>
</dbReference>
<accession>A0A5C6RFY3</accession>
<dbReference type="SUPFAM" id="SSF56935">
    <property type="entry name" value="Porins"/>
    <property type="match status" value="1"/>
</dbReference>
<keyword evidence="4" id="KW-1185">Reference proteome</keyword>
<dbReference type="Gene3D" id="2.170.130.10">
    <property type="entry name" value="TonB-dependent receptor, plug domain"/>
    <property type="match status" value="1"/>
</dbReference>
<keyword evidence="1" id="KW-0812">Transmembrane</keyword>
<evidence type="ECO:0000313" key="3">
    <source>
        <dbReference type="EMBL" id="TXB58103.1"/>
    </source>
</evidence>
<dbReference type="Pfam" id="PF07715">
    <property type="entry name" value="Plug"/>
    <property type="match status" value="1"/>
</dbReference>
<dbReference type="InterPro" id="IPR012910">
    <property type="entry name" value="Plug_dom"/>
</dbReference>
<dbReference type="SUPFAM" id="SSF49464">
    <property type="entry name" value="Carboxypeptidase regulatory domain-like"/>
    <property type="match status" value="1"/>
</dbReference>
<feature type="transmembrane region" description="Helical" evidence="1">
    <location>
        <begin position="29"/>
        <end position="49"/>
    </location>
</feature>